<dbReference type="OrthoDB" id="6182349at2"/>
<accession>A0A3N1P2I1</accession>
<evidence type="ECO:0000256" key="1">
    <source>
        <dbReference type="SAM" id="Phobius"/>
    </source>
</evidence>
<comment type="caution">
    <text evidence="3">The sequence shown here is derived from an EMBL/GenBank/DDBJ whole genome shotgun (WGS) entry which is preliminary data.</text>
</comment>
<keyword evidence="1" id="KW-0812">Transmembrane</keyword>
<dbReference type="Gene3D" id="3.40.630.30">
    <property type="match status" value="1"/>
</dbReference>
<dbReference type="SUPFAM" id="SSF55729">
    <property type="entry name" value="Acyl-CoA N-acyltransferases (Nat)"/>
    <property type="match status" value="1"/>
</dbReference>
<feature type="transmembrane region" description="Helical" evidence="1">
    <location>
        <begin position="306"/>
        <end position="330"/>
    </location>
</feature>
<evidence type="ECO:0000313" key="4">
    <source>
        <dbReference type="Proteomes" id="UP000273643"/>
    </source>
</evidence>
<dbReference type="AlphaFoldDB" id="A0A3N1P2I1"/>
<gene>
    <name evidence="3" type="ORF">EDC38_2446</name>
</gene>
<dbReference type="Pfam" id="PF24838">
    <property type="entry name" value="8xMP"/>
    <property type="match status" value="1"/>
</dbReference>
<dbReference type="Proteomes" id="UP000273643">
    <property type="component" value="Unassembled WGS sequence"/>
</dbReference>
<dbReference type="PROSITE" id="PS51186">
    <property type="entry name" value="GNAT"/>
    <property type="match status" value="1"/>
</dbReference>
<dbReference type="InterPro" id="IPR000182">
    <property type="entry name" value="GNAT_dom"/>
</dbReference>
<organism evidence="3 4">
    <name type="scientific">Marinimicrobium koreense</name>
    <dbReference type="NCBI Taxonomy" id="306545"/>
    <lineage>
        <taxon>Bacteria</taxon>
        <taxon>Pseudomonadati</taxon>
        <taxon>Pseudomonadota</taxon>
        <taxon>Gammaproteobacteria</taxon>
        <taxon>Cellvibrionales</taxon>
        <taxon>Cellvibrionaceae</taxon>
        <taxon>Marinimicrobium</taxon>
    </lineage>
</organism>
<evidence type="ECO:0000259" key="2">
    <source>
        <dbReference type="PROSITE" id="PS51186"/>
    </source>
</evidence>
<feature type="domain" description="N-acetyltransferase" evidence="2">
    <location>
        <begin position="2"/>
        <end position="166"/>
    </location>
</feature>
<dbReference type="EMBL" id="RJUK01000001">
    <property type="protein sequence ID" value="ROQ21818.1"/>
    <property type="molecule type" value="Genomic_DNA"/>
</dbReference>
<keyword evidence="4" id="KW-1185">Reference proteome</keyword>
<dbReference type="InterPro" id="IPR056918">
    <property type="entry name" value="8xMP"/>
</dbReference>
<keyword evidence="3" id="KW-0012">Acyltransferase</keyword>
<dbReference type="RefSeq" id="WP_123638746.1">
    <property type="nucleotide sequence ID" value="NZ_RJUK01000001.1"/>
</dbReference>
<dbReference type="GO" id="GO:0016747">
    <property type="term" value="F:acyltransferase activity, transferring groups other than amino-acyl groups"/>
    <property type="evidence" value="ECO:0007669"/>
    <property type="project" value="InterPro"/>
</dbReference>
<feature type="transmembrane region" description="Helical" evidence="1">
    <location>
        <begin position="245"/>
        <end position="263"/>
    </location>
</feature>
<protein>
    <submittedName>
        <fullName evidence="3">L-amino acid N-acyltransferase YncA</fullName>
    </submittedName>
</protein>
<evidence type="ECO:0000313" key="3">
    <source>
        <dbReference type="EMBL" id="ROQ21818.1"/>
    </source>
</evidence>
<keyword evidence="1" id="KW-1133">Transmembrane helix</keyword>
<dbReference type="InterPro" id="IPR016181">
    <property type="entry name" value="Acyl_CoA_acyltransferase"/>
</dbReference>
<dbReference type="Pfam" id="PF00583">
    <property type="entry name" value="Acetyltransf_1"/>
    <property type="match status" value="1"/>
</dbReference>
<feature type="transmembrane region" description="Helical" evidence="1">
    <location>
        <begin position="214"/>
        <end position="233"/>
    </location>
</feature>
<reference evidence="3 4" key="1">
    <citation type="submission" date="2018-11" db="EMBL/GenBank/DDBJ databases">
        <title>Genomic Encyclopedia of Type Strains, Phase IV (KMG-IV): sequencing the most valuable type-strain genomes for metagenomic binning, comparative biology and taxonomic classification.</title>
        <authorList>
            <person name="Goeker M."/>
        </authorList>
    </citation>
    <scope>NUCLEOTIDE SEQUENCE [LARGE SCALE GENOMIC DNA]</scope>
    <source>
        <strain evidence="3 4">DSM 16974</strain>
    </source>
</reference>
<proteinExistence type="predicted"/>
<sequence>MITIRRATYDDVPALHALAERFLLENLKDPENTGFLISNFSLDVYKAYVDSAEYFWVAEEDGKLGGFLLAYKSESIKPEEVINSCLRYSVVQPFTLIKQICSSGKVRGAASTLYQKLFDEMDTELALAAVVNEPLNTKSIEYHRKLGFGHLWDLHPPADYDGVTRTRSIWFYSKTGTRPQTRMAQVDRSELVQHLIEKEQGTVNLYMHEDNLNWTKLGMLVTFMTALLTAFGFLLERDPTTTNNWIVSVLVVFGFVVNIMFYLKLKSGLAFLNHHKKNLRRFDDALAGMLPSIPSYLDRKTGKQSVTVRVMVVLPVFSLGLWAVCAGLLLHRYFL</sequence>
<name>A0A3N1P2I1_9GAMM</name>
<keyword evidence="1" id="KW-0472">Membrane</keyword>
<keyword evidence="3" id="KW-0808">Transferase</keyword>